<protein>
    <submittedName>
        <fullName evidence="1">Uncharacterized protein</fullName>
    </submittedName>
</protein>
<comment type="caution">
    <text evidence="1">The sequence shown here is derived from an EMBL/GenBank/DDBJ whole genome shotgun (WGS) entry which is preliminary data.</text>
</comment>
<dbReference type="EMBL" id="PEZW01000014">
    <property type="protein sequence ID" value="PIS07704.1"/>
    <property type="molecule type" value="Genomic_DNA"/>
</dbReference>
<name>A0A2H0W6S3_9BACT</name>
<dbReference type="Proteomes" id="UP000231382">
    <property type="component" value="Unassembled WGS sequence"/>
</dbReference>
<proteinExistence type="predicted"/>
<gene>
    <name evidence="1" type="ORF">COT78_01900</name>
</gene>
<sequence>MNHQELYKLLVTVQKNVHCPQCGKSYNFSNIQIRGIVDTIIFLELSCAGHMPLLATVTMSKKNVVDTKNKVNSDDVIEMYRFLKDFDGSFEHLFKENSTNNKK</sequence>
<evidence type="ECO:0000313" key="2">
    <source>
        <dbReference type="Proteomes" id="UP000231382"/>
    </source>
</evidence>
<organism evidence="1 2">
    <name type="scientific">Candidatus Berkelbacteria bacterium CG10_big_fil_rev_8_21_14_0_10_43_13</name>
    <dbReference type="NCBI Taxonomy" id="1974514"/>
    <lineage>
        <taxon>Bacteria</taxon>
        <taxon>Candidatus Berkelbacteria</taxon>
    </lineage>
</organism>
<accession>A0A2H0W6S3</accession>
<evidence type="ECO:0000313" key="1">
    <source>
        <dbReference type="EMBL" id="PIS07704.1"/>
    </source>
</evidence>
<reference evidence="2" key="1">
    <citation type="submission" date="2017-09" db="EMBL/GenBank/DDBJ databases">
        <title>Depth-based differentiation of microbial function through sediment-hosted aquifers and enrichment of novel symbionts in the deep terrestrial subsurface.</title>
        <authorList>
            <person name="Probst A.J."/>
            <person name="Ladd B."/>
            <person name="Jarett J.K."/>
            <person name="Geller-Mcgrath D.E."/>
            <person name="Sieber C.M.K."/>
            <person name="Emerson J.B."/>
            <person name="Anantharaman K."/>
            <person name="Thomas B.C."/>
            <person name="Malmstrom R."/>
            <person name="Stieglmeier M."/>
            <person name="Klingl A."/>
            <person name="Woyke T."/>
            <person name="Ryan C.M."/>
            <person name="Banfield J.F."/>
        </authorList>
    </citation>
    <scope>NUCLEOTIDE SEQUENCE [LARGE SCALE GENOMIC DNA]</scope>
</reference>
<dbReference type="AlphaFoldDB" id="A0A2H0W6S3"/>